<accession>A0A7W7W1X8</accession>
<dbReference type="InterPro" id="IPR004378">
    <property type="entry name" value="F420H2_quin_Rdtase"/>
</dbReference>
<dbReference type="InterPro" id="IPR012349">
    <property type="entry name" value="Split_barrel_FMN-bd"/>
</dbReference>
<keyword evidence="2" id="KW-1185">Reference proteome</keyword>
<dbReference type="RefSeq" id="WP_221445450.1">
    <property type="nucleotide sequence ID" value="NZ_JACHJT010000001.1"/>
</dbReference>
<dbReference type="EMBL" id="JACHJT010000001">
    <property type="protein sequence ID" value="MBB4931452.1"/>
    <property type="molecule type" value="Genomic_DNA"/>
</dbReference>
<gene>
    <name evidence="1" type="ORF">F4561_002272</name>
</gene>
<evidence type="ECO:0000313" key="2">
    <source>
        <dbReference type="Proteomes" id="UP000523007"/>
    </source>
</evidence>
<dbReference type="GO" id="GO:0016491">
    <property type="term" value="F:oxidoreductase activity"/>
    <property type="evidence" value="ECO:0007669"/>
    <property type="project" value="InterPro"/>
</dbReference>
<name>A0A7W7W1X8_9ACTN</name>
<sequence>MLHYRLKRWMYRKGSPNLLARALNRISAGLFSAGYLVPAGWVTLEVPGRRTGNPVSFPLVVVDHDGERYLVSMLGADTNWVRNVRAAGMRAVLHHRGREPVRMYEVDPAATAPILRRYLEVAPGARPHIPVERGAPLAEFDRIAARFPVFRLASDAAER</sequence>
<dbReference type="NCBIfam" id="TIGR00026">
    <property type="entry name" value="hi_GC_TIGR00026"/>
    <property type="match status" value="1"/>
</dbReference>
<dbReference type="AlphaFoldDB" id="A0A7W7W1X8"/>
<proteinExistence type="predicted"/>
<dbReference type="Pfam" id="PF04075">
    <property type="entry name" value="F420H2_quin_red"/>
    <property type="match status" value="1"/>
</dbReference>
<organism evidence="1 2">
    <name type="scientific">Lipingzhangella halophila</name>
    <dbReference type="NCBI Taxonomy" id="1783352"/>
    <lineage>
        <taxon>Bacteria</taxon>
        <taxon>Bacillati</taxon>
        <taxon>Actinomycetota</taxon>
        <taxon>Actinomycetes</taxon>
        <taxon>Streptosporangiales</taxon>
        <taxon>Nocardiopsidaceae</taxon>
        <taxon>Lipingzhangella</taxon>
    </lineage>
</organism>
<comment type="caution">
    <text evidence="1">The sequence shown here is derived from an EMBL/GenBank/DDBJ whole genome shotgun (WGS) entry which is preliminary data.</text>
</comment>
<reference evidence="1 2" key="1">
    <citation type="submission" date="2020-08" db="EMBL/GenBank/DDBJ databases">
        <title>Sequencing the genomes of 1000 actinobacteria strains.</title>
        <authorList>
            <person name="Klenk H.-P."/>
        </authorList>
    </citation>
    <scope>NUCLEOTIDE SEQUENCE [LARGE SCALE GENOMIC DNA]</scope>
    <source>
        <strain evidence="1 2">DSM 102030</strain>
    </source>
</reference>
<protein>
    <submittedName>
        <fullName evidence="1">Deazaflavin-dependent oxidoreductase (Nitroreductase family)</fullName>
    </submittedName>
</protein>
<dbReference type="Proteomes" id="UP000523007">
    <property type="component" value="Unassembled WGS sequence"/>
</dbReference>
<evidence type="ECO:0000313" key="1">
    <source>
        <dbReference type="EMBL" id="MBB4931452.1"/>
    </source>
</evidence>
<dbReference type="Gene3D" id="2.30.110.10">
    <property type="entry name" value="Electron Transport, Fmn-binding Protein, Chain A"/>
    <property type="match status" value="1"/>
</dbReference>